<evidence type="ECO:0000313" key="3">
    <source>
        <dbReference type="Proteomes" id="UP000054408"/>
    </source>
</evidence>
<feature type="region of interest" description="Disordered" evidence="1">
    <location>
        <begin position="1"/>
        <end position="33"/>
    </location>
</feature>
<organism evidence="2 3">
    <name type="scientific">Thecamonas trahens ATCC 50062</name>
    <dbReference type="NCBI Taxonomy" id="461836"/>
    <lineage>
        <taxon>Eukaryota</taxon>
        <taxon>Apusozoa</taxon>
        <taxon>Apusomonadida</taxon>
        <taxon>Apusomonadidae</taxon>
        <taxon>Thecamonas</taxon>
    </lineage>
</organism>
<name>A0A0L0D4F7_THETB</name>
<gene>
    <name evidence="2" type="ORF">AMSG_03623</name>
</gene>
<dbReference type="GeneID" id="25563209"/>
<reference evidence="2 3" key="1">
    <citation type="submission" date="2010-05" db="EMBL/GenBank/DDBJ databases">
        <title>The Genome Sequence of Thecamonas trahens ATCC 50062.</title>
        <authorList>
            <consortium name="The Broad Institute Genome Sequencing Platform"/>
            <person name="Russ C."/>
            <person name="Cuomo C."/>
            <person name="Shea T."/>
            <person name="Young S.K."/>
            <person name="Zeng Q."/>
            <person name="Koehrsen M."/>
            <person name="Haas B."/>
            <person name="Borodovsky M."/>
            <person name="Guigo R."/>
            <person name="Alvarado L."/>
            <person name="Berlin A."/>
            <person name="Bochicchio J."/>
            <person name="Borenstein D."/>
            <person name="Chapman S."/>
            <person name="Chen Z."/>
            <person name="Freedman E."/>
            <person name="Gellesch M."/>
            <person name="Goldberg J."/>
            <person name="Griggs A."/>
            <person name="Gujja S."/>
            <person name="Heilman E."/>
            <person name="Heiman D."/>
            <person name="Hepburn T."/>
            <person name="Howarth C."/>
            <person name="Jen D."/>
            <person name="Larson L."/>
            <person name="Mehta T."/>
            <person name="Park D."/>
            <person name="Pearson M."/>
            <person name="Roberts A."/>
            <person name="Saif S."/>
            <person name="Shenoy N."/>
            <person name="Sisk P."/>
            <person name="Stolte C."/>
            <person name="Sykes S."/>
            <person name="Thomson T."/>
            <person name="Walk T."/>
            <person name="White J."/>
            <person name="Yandava C."/>
            <person name="Burger G."/>
            <person name="Gray M.W."/>
            <person name="Holland P.W.H."/>
            <person name="King N."/>
            <person name="Lang F.B.F."/>
            <person name="Roger A.J."/>
            <person name="Ruiz-Trillo I."/>
            <person name="Lander E."/>
            <person name="Nusbaum C."/>
        </authorList>
    </citation>
    <scope>NUCLEOTIDE SEQUENCE [LARGE SCALE GENOMIC DNA]</scope>
    <source>
        <strain evidence="2 3">ATCC 50062</strain>
    </source>
</reference>
<evidence type="ECO:0000256" key="1">
    <source>
        <dbReference type="SAM" id="MobiDB-lite"/>
    </source>
</evidence>
<accession>A0A0L0D4F7</accession>
<proteinExistence type="predicted"/>
<evidence type="ECO:0008006" key="4">
    <source>
        <dbReference type="Google" id="ProtNLM"/>
    </source>
</evidence>
<dbReference type="Proteomes" id="UP000054408">
    <property type="component" value="Unassembled WGS sequence"/>
</dbReference>
<sequence>MGDSYSEAMVRSVRTPQRKTGQGLRGRPQTPTQRHVEEVVAASHPLDLTADQLAALPRRTADELRTLRATLRKACEEADAWQAERAKHFFVASPSPHARKRAPLTLPSHITAALSPLGELAAARAGYAVPAGTSPLPAHRSVGGLGLAWRAPPAKGDEVVASLVRDAKSVLSDLLNRPPELAAIEAALGVGELYVAKDVDSRGRAMWMVLMEVSMRQGRHVVASGALMLGRLAKIGRPGVSPAGKASRARKLARARAGYHSPQAERSANYAVRPFRELPNRGLAVLGNGAEWHIEAAPLSSFQMATMRSSVVASSGASASSTLTESGVPVDIDAWTPEPEVLGGREVLADSIAAARTLLADRDTLRLRSRVWFKTADTQSAGTLSQAGVLRLLTTVASATGIPFAPQTVDHIVSPLPGAVSLSAFESALEALLELELAVRIRALDASTDSRAAKLLEDEDALHELVLEVFHDFDLAGAGTVDAEHLDAMLGILAKRAGLRTAPSAGLISRVLTVCPAPASGILGVMDLFPIVVTLLHLYG</sequence>
<dbReference type="InterPro" id="IPR011992">
    <property type="entry name" value="EF-hand-dom_pair"/>
</dbReference>
<keyword evidence="3" id="KW-1185">Reference proteome</keyword>
<dbReference type="RefSeq" id="XP_013759965.1">
    <property type="nucleotide sequence ID" value="XM_013904511.1"/>
</dbReference>
<dbReference type="EMBL" id="GL349445">
    <property type="protein sequence ID" value="KNC47194.1"/>
    <property type="molecule type" value="Genomic_DNA"/>
</dbReference>
<dbReference type="AlphaFoldDB" id="A0A0L0D4F7"/>
<protein>
    <recommendedName>
        <fullName evidence="4">EF-hand domain-containing protein</fullName>
    </recommendedName>
</protein>
<dbReference type="SUPFAM" id="SSF47473">
    <property type="entry name" value="EF-hand"/>
    <property type="match status" value="1"/>
</dbReference>
<evidence type="ECO:0000313" key="2">
    <source>
        <dbReference type="EMBL" id="KNC47194.1"/>
    </source>
</evidence>